<evidence type="ECO:0000313" key="2">
    <source>
        <dbReference type="Proteomes" id="UP001153269"/>
    </source>
</evidence>
<dbReference type="AlphaFoldDB" id="A0A9N7UR36"/>
<organism evidence="1 2">
    <name type="scientific">Pleuronectes platessa</name>
    <name type="common">European plaice</name>
    <dbReference type="NCBI Taxonomy" id="8262"/>
    <lineage>
        <taxon>Eukaryota</taxon>
        <taxon>Metazoa</taxon>
        <taxon>Chordata</taxon>
        <taxon>Craniata</taxon>
        <taxon>Vertebrata</taxon>
        <taxon>Euteleostomi</taxon>
        <taxon>Actinopterygii</taxon>
        <taxon>Neopterygii</taxon>
        <taxon>Teleostei</taxon>
        <taxon>Neoteleostei</taxon>
        <taxon>Acanthomorphata</taxon>
        <taxon>Carangaria</taxon>
        <taxon>Pleuronectiformes</taxon>
        <taxon>Pleuronectoidei</taxon>
        <taxon>Pleuronectidae</taxon>
        <taxon>Pleuronectes</taxon>
    </lineage>
</organism>
<comment type="caution">
    <text evidence="1">The sequence shown here is derived from an EMBL/GenBank/DDBJ whole genome shotgun (WGS) entry which is preliminary data.</text>
</comment>
<name>A0A9N7UR36_PLEPL</name>
<accession>A0A9N7UR36</accession>
<proteinExistence type="predicted"/>
<keyword evidence="2" id="KW-1185">Reference proteome</keyword>
<dbReference type="EMBL" id="CADEAL010001746">
    <property type="protein sequence ID" value="CAB1435226.1"/>
    <property type="molecule type" value="Genomic_DNA"/>
</dbReference>
<gene>
    <name evidence="1" type="ORF">PLEPLA_LOCUS23316</name>
</gene>
<sequence>MTSTSRRQDLSGRARNSLARWPSQRLLSKSTAASPLFIPARRDEAEFPFQEQEKIRVARILRFNRDISLDSRKSAPHAQGNTAEIADLFFSRSHGGPRRHIRFLVYCVFENARGNEPSLF</sequence>
<dbReference type="Proteomes" id="UP001153269">
    <property type="component" value="Unassembled WGS sequence"/>
</dbReference>
<protein>
    <submittedName>
        <fullName evidence="1">Uncharacterized protein</fullName>
    </submittedName>
</protein>
<evidence type="ECO:0000313" key="1">
    <source>
        <dbReference type="EMBL" id="CAB1435226.1"/>
    </source>
</evidence>
<reference evidence="1" key="1">
    <citation type="submission" date="2020-03" db="EMBL/GenBank/DDBJ databases">
        <authorList>
            <person name="Weist P."/>
        </authorList>
    </citation>
    <scope>NUCLEOTIDE SEQUENCE</scope>
</reference>